<dbReference type="NCBIfam" id="TIGR00378">
    <property type="entry name" value="cax"/>
    <property type="match status" value="1"/>
</dbReference>
<sequence length="2328" mass="253720">MPRQSHGRSLTTSATSRPPRRKPARSRNLDAFAIAQQEDSTRIRVRRNRLGEIEEDTHGKATFVTGEQNDDVRSAKRRRTHGQGGSADEEDAGDDSEGHKWHLGVDDDDEDSDLDSDEAMGESDEEKFACFTFRGSSTKSSKTRPRMRGLDGSKSLTNIDLRESTKEDTSLDNGSQSTNEDEFGEGAVDLATVLDMNEEHEGEREELGGTGPKARPEELDRPRIPDDSGGWSGEDGSASEDVSSTLSFSEDEDSSVNHARLKSFLQDLEEHGPSNAPSKRPRPPTAVGEPSDYGLAPSQKLTVADLLGSVTDPRLRDSLKMLHHSEQKGYNISTKGIPGKLEPPLPKRQQDRLDREAAYKKSKETLSRWIDTVKQNRRAAHISFPLSDPDALAALATNQLLPVSESEALTPLESAIRSIMHESGLASDKGQSTEGKLQAFEELEEKKMPIEEVQMRRAELRRARDLMFREELRARRIKKIKSKAYRRVHRKERDKHAQEERAALLAAGALDSEDERERQDRRRAEERMGARHRESRWAKGMKAAGRTVWDEDARLGVNELARKEDELRKRIEGKDLNRSDELVVDSSDQESSDDISVDEYDEVEGLRLERKLANVETADRANIAGSRLNSMPFMRKAETAQRALNQAEIKETRRILAAEDGESEDKDIALSDSGGRRKFGLGQQSKSGQAPRPEEKNGFEEPLSENEAQQMSPAGEELSKPSRHVLRKEQAIAKKPTSMQSHAREEVTESLHEIDNPWLSGPRNRKSGLTTGKSIISPDIVLQDQRMASNAPNKRNLSSKTTQVPPAIIGELTSSSNSDEENPGQPTVRTRLPKRNKELVRMAFAGDDVFQAFAEEKRATMDEQGDQVVDTSLPGWGSWTGAGISKKEQRRANSQKTTTTIKGVDPSKRKDAKLERVIINEKRIKKVIHLAGALPRPQGFGHSSTNSSNFHSNSSQPSTIDLPLKPTRPTSSATVILVNANLQLQVVTSTDLPPVQVPTSTSATQSWPDTSGSIQSTLETGGNPTIQPFPTSLPSVTGSTLLPLTTFAPFTNATEVQEPTTTQTISVPTTTLESIVTQSTVATLPLETLSTFLSETTHATTITLKSSTITSTVESTVTATSTSLTLVVTTLVASSTSTTILATTITTNGNPTSIPTVAPNCTCDMGPEQDIFLPVGLGAPPANIARRSGHPAPRLGIQNTTSPIPTNKFYANFFLGSQGQSTFTQPYSISWSRGGGNAQSWGMAISHIEPGQRVFGPPRAGIPGSPASYFINPIGIQSIVMSASELRTSTVLTSDSLQAFSANINLRPDSGSASCITFPVVQGMGFVTGLYNNLQPVIQSSVFFRNVVSAEPLRQGTFKYRIALEDGTVWLLYAMSTSGVDPNFRLVSSTLLQGLPSFSGVIQIAKNPAYSESTYDDAAGAYATSATVSGQANGSTASYSLTWTKGGPNADKATLLMFAMPHHVESFNATTRARITSLQLSTTTKGMGTAVAADSWTMLETNLPIDMGFAPWRPTSGNVSTLSDTAISAIEKVSASEVSQNMSAQTNLDSMYFSGKGLSKFATIVYTMNELSGQKGLAAAGLANLKSAFAVFAKNQQRYPLFYDTDWKGVVSSATYLTGDPGNDFGNSFYNDHHFHYGYFIHAAAVIGYLDPSWLAKNKDYVNTLVRDASNPSGQDQFFPVSRSFDWYNGHSWAKGLFESADGKDQESTSEDAMFAYALKMWGKTTGDASMEARGNVMLSVLTRSLRDYFLLEKNNVNQPSDFIGNKVTGILFENKIDHTTYFGANLEYIQGIHMVPLMPFSTLTRNENFVTEEWNTYFSDGMVAQASSVQGGWKSILYANLAIINPKAAFKFFNQENFDPSWLDGGASRTWYLAFAAAATSIKQHFQRQGSSHRMPSQAEAEGNGSIAPDVANEHTHLLGRIMSTDSGTPYYKSENAYIRWPAMVLHTTWQVLISNYVNVLLVFVPLGIISGAMHWNPTVIFILNFFAIMPLASLLSFATEELAVPLGETLGGLMNATFGNAVELIVSIVALKNNEIRIVQSSMLGSILSNILLVLGCCFIAGGIKYHEQSFNTTVASTMSSLMAVASASLIIPATLYAALAKSKNVSSEDNILVLSHGTAIILLLVYIMYLFFQLKTHADLFDPEGQEGGASQEAEILGPWAAGAALVVVTVVVAICAEFLVDSIDSIVESAHISKTFIGLILIPIVGNAAEHVTAVVVAYKDKMDLAIGVAIGSSLQIALFVTPFLVVLGWAMDRKMTLHFETFETVAFFLSSLVVTLLIQDGKSNYLEGGLCIGMYVIIALAFYVYPEDTTLDLVGWVGGLVKG</sequence>
<dbReference type="GeneID" id="19240820"/>
<gene>
    <name evidence="19" type="ORF">EPUS_05873</name>
</gene>
<dbReference type="InterPro" id="IPR004837">
    <property type="entry name" value="NaCa_Exmemb"/>
</dbReference>
<dbReference type="NCBIfam" id="TIGR00846">
    <property type="entry name" value="caca2"/>
    <property type="match status" value="1"/>
</dbReference>
<dbReference type="EMBL" id="KE720914">
    <property type="protein sequence ID" value="ERF73861.1"/>
    <property type="molecule type" value="Genomic_DNA"/>
</dbReference>
<feature type="domain" description="Sodium/calcium exchanger membrane region" evidence="16">
    <location>
        <begin position="2168"/>
        <end position="2308"/>
    </location>
</feature>
<feature type="region of interest" description="Disordered" evidence="14">
    <location>
        <begin position="934"/>
        <end position="966"/>
    </location>
</feature>
<dbReference type="GO" id="GO:0000272">
    <property type="term" value="P:polysaccharide catabolic process"/>
    <property type="evidence" value="ECO:0007669"/>
    <property type="project" value="UniProtKB-KW"/>
</dbReference>
<keyword evidence="9 15" id="KW-0472">Membrane</keyword>
<dbReference type="eggNOG" id="KOG2172">
    <property type="taxonomic scope" value="Eukaryota"/>
</dbReference>
<evidence type="ECO:0000256" key="5">
    <source>
        <dbReference type="ARBA" id="ARBA00012780"/>
    </source>
</evidence>
<feature type="region of interest" description="Disordered" evidence="14">
    <location>
        <begin position="326"/>
        <end position="352"/>
    </location>
</feature>
<feature type="compositionally biased region" description="Low complexity" evidence="14">
    <location>
        <begin position="8"/>
        <end position="17"/>
    </location>
</feature>
<dbReference type="InterPro" id="IPR044880">
    <property type="entry name" value="NCX_ion-bd_dom_sf"/>
</dbReference>
<protein>
    <recommendedName>
        <fullName evidence="5">glucan endo-1,3-beta-D-glucosidase</fullName>
        <ecNumber evidence="5">3.2.1.39</ecNumber>
    </recommendedName>
</protein>
<feature type="compositionally biased region" description="Basic and acidic residues" evidence="14">
    <location>
        <begin position="515"/>
        <end position="537"/>
    </location>
</feature>
<feature type="compositionally biased region" description="Basic and acidic residues" evidence="14">
    <location>
        <begin position="49"/>
        <end position="59"/>
    </location>
</feature>
<dbReference type="FunFam" id="1.20.1420.30:FF:000011">
    <property type="entry name" value="Vacuolar calcium ion transporter"/>
    <property type="match status" value="1"/>
</dbReference>
<feature type="compositionally biased region" description="Low complexity" evidence="14">
    <location>
        <begin position="943"/>
        <end position="958"/>
    </location>
</feature>
<dbReference type="Pfam" id="PF17652">
    <property type="entry name" value="Glyco_hydro81C"/>
    <property type="match status" value="1"/>
</dbReference>
<evidence type="ECO:0000256" key="6">
    <source>
        <dbReference type="ARBA" id="ARBA00022692"/>
    </source>
</evidence>
<feature type="compositionally biased region" description="Basic and acidic residues" evidence="14">
    <location>
        <begin position="742"/>
        <end position="755"/>
    </location>
</feature>
<evidence type="ECO:0000256" key="10">
    <source>
        <dbReference type="ARBA" id="ARBA00023277"/>
    </source>
</evidence>
<feature type="transmembrane region" description="Helical" evidence="15">
    <location>
        <begin position="2114"/>
        <end position="2135"/>
    </location>
</feature>
<keyword evidence="10" id="KW-0119">Carbohydrate metabolism</keyword>
<feature type="compositionally biased region" description="Polar residues" evidence="14">
    <location>
        <begin position="892"/>
        <end position="901"/>
    </location>
</feature>
<feature type="transmembrane region" description="Helical" evidence="15">
    <location>
        <begin position="2290"/>
        <end position="2310"/>
    </location>
</feature>
<dbReference type="Gene3D" id="1.20.5.420">
    <property type="entry name" value="Immunoglobulin FC, subunit C"/>
    <property type="match status" value="1"/>
</dbReference>
<feature type="domain" description="Glycosyl hydrolase family 81 C-terminal" evidence="18">
    <location>
        <begin position="1522"/>
        <end position="1874"/>
    </location>
</feature>
<feature type="domain" description="Glycosyl hydrolase family 81 N-terminal" evidence="17">
    <location>
        <begin position="1190"/>
        <end position="1513"/>
    </location>
</feature>
<dbReference type="eggNOG" id="KOG1397">
    <property type="taxonomic scope" value="Eukaryota"/>
</dbReference>
<evidence type="ECO:0000256" key="9">
    <source>
        <dbReference type="ARBA" id="ARBA00023136"/>
    </source>
</evidence>
<feature type="transmembrane region" description="Helical" evidence="15">
    <location>
        <begin position="1955"/>
        <end position="1974"/>
    </location>
</feature>
<dbReference type="EC" id="3.2.1.39" evidence="5"/>
<dbReference type="InterPro" id="IPR004798">
    <property type="entry name" value="CAX-like"/>
</dbReference>
<comment type="catalytic activity">
    <reaction evidence="1">
        <text>Hydrolysis of (1-&gt;3)-beta-D-glucosidic linkages in (1-&gt;3)-beta-D-glucans.</text>
        <dbReference type="EC" id="3.2.1.39"/>
    </reaction>
</comment>
<dbReference type="eggNOG" id="KOG2254">
    <property type="taxonomic scope" value="Eukaryota"/>
</dbReference>
<keyword evidence="8 15" id="KW-1133">Transmembrane helix</keyword>
<evidence type="ECO:0000259" key="17">
    <source>
        <dbReference type="Pfam" id="PF03639"/>
    </source>
</evidence>
<dbReference type="PANTHER" id="PTHR31983">
    <property type="entry name" value="ENDO-1,3(4)-BETA-GLUCANASE 1"/>
    <property type="match status" value="1"/>
</dbReference>
<dbReference type="OMA" id="VANEHTH"/>
<feature type="transmembrane region" description="Helical" evidence="15">
    <location>
        <begin position="2078"/>
        <end position="2102"/>
    </location>
</feature>
<dbReference type="FunFam" id="1.20.1420.30:FF:000021">
    <property type="entry name" value="Vacuolar calcium ion transporter"/>
    <property type="match status" value="1"/>
</dbReference>
<keyword evidence="13" id="KW-0624">Polysaccharide degradation</keyword>
<feature type="region of interest" description="Disordered" evidence="14">
    <location>
        <begin position="505"/>
        <end position="537"/>
    </location>
</feature>
<evidence type="ECO:0000259" key="16">
    <source>
        <dbReference type="Pfam" id="PF01699"/>
    </source>
</evidence>
<evidence type="ECO:0000256" key="7">
    <source>
        <dbReference type="ARBA" id="ARBA00022801"/>
    </source>
</evidence>
<comment type="subcellular location">
    <subcellularLocation>
        <location evidence="2">Membrane</location>
        <topology evidence="2">Multi-pass membrane protein</topology>
    </subcellularLocation>
</comment>
<dbReference type="Gene3D" id="1.10.287.1170">
    <property type="entry name" value="glycoside hydrolase family 81 endo-[beta] glucanase"/>
    <property type="match status" value="1"/>
</dbReference>
<dbReference type="Gene3D" id="2.70.98.30">
    <property type="entry name" value="Golgi alpha-mannosidase II, domain 4"/>
    <property type="match status" value="1"/>
</dbReference>
<evidence type="ECO:0000256" key="2">
    <source>
        <dbReference type="ARBA" id="ARBA00004141"/>
    </source>
</evidence>
<dbReference type="GO" id="GO:0052861">
    <property type="term" value="F:endo-1,3(4)-beta-glucanase activity"/>
    <property type="evidence" value="ECO:0007669"/>
    <property type="project" value="InterPro"/>
</dbReference>
<evidence type="ECO:0000256" key="4">
    <source>
        <dbReference type="ARBA" id="ARBA00010730"/>
    </source>
</evidence>
<name>U1GPH6_ENDPU</name>
<dbReference type="Proteomes" id="UP000019373">
    <property type="component" value="Unassembled WGS sequence"/>
</dbReference>
<feature type="transmembrane region" description="Helical" evidence="15">
    <location>
        <begin position="2229"/>
        <end position="2255"/>
    </location>
</feature>
<dbReference type="Gene3D" id="1.20.1420.30">
    <property type="entry name" value="NCX, central ion-binding region"/>
    <property type="match status" value="1"/>
</dbReference>
<evidence type="ECO:0000313" key="20">
    <source>
        <dbReference type="Proteomes" id="UP000019373"/>
    </source>
</evidence>
<evidence type="ECO:0000256" key="12">
    <source>
        <dbReference type="ARBA" id="ARBA00023316"/>
    </source>
</evidence>
<feature type="compositionally biased region" description="Basic and acidic residues" evidence="14">
    <location>
        <begin position="160"/>
        <end position="169"/>
    </location>
</feature>
<dbReference type="PANTHER" id="PTHR31983:SF0">
    <property type="entry name" value="GLUCAN ENDO-1,3-BETA-D-GLUCOSIDASE 2"/>
    <property type="match status" value="1"/>
</dbReference>
<feature type="transmembrane region" description="Helical" evidence="15">
    <location>
        <begin position="2163"/>
        <end position="2184"/>
    </location>
</feature>
<dbReference type="FunFam" id="2.70.98.30:FF:000006">
    <property type="entry name" value="Endo-1,3-beta-glucanase Engl1"/>
    <property type="match status" value="1"/>
</dbReference>
<evidence type="ECO:0000256" key="1">
    <source>
        <dbReference type="ARBA" id="ARBA00000382"/>
    </source>
</evidence>
<dbReference type="GO" id="GO:0016020">
    <property type="term" value="C:membrane"/>
    <property type="evidence" value="ECO:0007669"/>
    <property type="project" value="UniProtKB-SubCell"/>
</dbReference>
<feature type="transmembrane region" description="Helical" evidence="15">
    <location>
        <begin position="2045"/>
        <end position="2066"/>
    </location>
</feature>
<keyword evidence="12" id="KW-0961">Cell wall biogenesis/degradation</keyword>
<dbReference type="OrthoDB" id="4473401at2759"/>
<feature type="transmembrane region" description="Helical" evidence="15">
    <location>
        <begin position="1981"/>
        <end position="2000"/>
    </location>
</feature>
<evidence type="ECO:0000256" key="11">
    <source>
        <dbReference type="ARBA" id="ARBA00023295"/>
    </source>
</evidence>
<evidence type="ECO:0000313" key="19">
    <source>
        <dbReference type="EMBL" id="ERF73861.1"/>
    </source>
</evidence>
<dbReference type="PROSITE" id="PS52008">
    <property type="entry name" value="GH81"/>
    <property type="match status" value="1"/>
</dbReference>
<keyword evidence="7" id="KW-0378">Hydrolase</keyword>
<feature type="region of interest" description="Disordered" evidence="14">
    <location>
        <begin position="881"/>
        <end position="908"/>
    </location>
</feature>
<keyword evidence="20" id="KW-1185">Reference proteome</keyword>
<dbReference type="GO" id="GO:0009986">
    <property type="term" value="C:cell surface"/>
    <property type="evidence" value="ECO:0007669"/>
    <property type="project" value="TreeGrafter"/>
</dbReference>
<feature type="region of interest" description="Disordered" evidence="14">
    <location>
        <begin position="811"/>
        <end position="834"/>
    </location>
</feature>
<evidence type="ECO:0000256" key="3">
    <source>
        <dbReference type="ARBA" id="ARBA00008170"/>
    </source>
</evidence>
<keyword evidence="6 15" id="KW-0812">Transmembrane</keyword>
<feature type="compositionally biased region" description="Basic and acidic residues" evidence="14">
    <location>
        <begin position="96"/>
        <end position="105"/>
    </location>
</feature>
<evidence type="ECO:0000259" key="18">
    <source>
        <dbReference type="Pfam" id="PF17652"/>
    </source>
</evidence>
<dbReference type="Pfam" id="PF03639">
    <property type="entry name" value="Glyco_hydro_81"/>
    <property type="match status" value="1"/>
</dbReference>
<dbReference type="GO" id="GO:0071555">
    <property type="term" value="P:cell wall organization"/>
    <property type="evidence" value="ECO:0007669"/>
    <property type="project" value="UniProtKB-KW"/>
</dbReference>
<feature type="domain" description="Sodium/calcium exchanger membrane region" evidence="16">
    <location>
        <begin position="1980"/>
        <end position="2137"/>
    </location>
</feature>
<dbReference type="InterPro" id="IPR040451">
    <property type="entry name" value="GH81_N"/>
</dbReference>
<comment type="similarity">
    <text evidence="3">Belongs to the Ca(2+):cation antiporter (CaCA) (TC 2.A.19) family.</text>
</comment>
<dbReference type="Pfam" id="PF01699">
    <property type="entry name" value="Na_Ca_ex"/>
    <property type="match status" value="2"/>
</dbReference>
<feature type="region of interest" description="Disordered" evidence="14">
    <location>
        <begin position="655"/>
        <end position="774"/>
    </location>
</feature>
<feature type="transmembrane region" description="Helical" evidence="15">
    <location>
        <begin position="2012"/>
        <end position="2033"/>
    </location>
</feature>
<reference evidence="20" key="1">
    <citation type="journal article" date="2014" name="BMC Genomics">
        <title>Genome characteristics reveal the impact of lichenization on lichen-forming fungus Endocarpon pusillum Hedwig (Verrucariales, Ascomycota).</title>
        <authorList>
            <person name="Wang Y.-Y."/>
            <person name="Liu B."/>
            <person name="Zhang X.-Y."/>
            <person name="Zhou Q.-M."/>
            <person name="Zhang T."/>
            <person name="Li H."/>
            <person name="Yu Y.-F."/>
            <person name="Zhang X.-L."/>
            <person name="Hao X.-Y."/>
            <person name="Wang M."/>
            <person name="Wang L."/>
            <person name="Wei J.-C."/>
        </authorList>
    </citation>
    <scope>NUCLEOTIDE SEQUENCE [LARGE SCALE GENOMIC DNA]</scope>
    <source>
        <strain evidence="20">Z07020 / HMAS-L-300199</strain>
    </source>
</reference>
<proteinExistence type="inferred from homology"/>
<evidence type="ECO:0000256" key="15">
    <source>
        <dbReference type="SAM" id="Phobius"/>
    </source>
</evidence>
<feature type="compositionally biased region" description="Basic and acidic residues" evidence="14">
    <location>
        <begin position="197"/>
        <end position="207"/>
    </location>
</feature>
<keyword evidence="11" id="KW-0326">Glycosidase</keyword>
<dbReference type="GO" id="GO:0042973">
    <property type="term" value="F:glucan endo-1,3-beta-D-glucosidase activity"/>
    <property type="evidence" value="ECO:0007669"/>
    <property type="project" value="UniProtKB-EC"/>
</dbReference>
<organism evidence="19 20">
    <name type="scientific">Endocarpon pusillum (strain Z07020 / HMAS-L-300199)</name>
    <name type="common">Lichen-forming fungus</name>
    <dbReference type="NCBI Taxonomy" id="1263415"/>
    <lineage>
        <taxon>Eukaryota</taxon>
        <taxon>Fungi</taxon>
        <taxon>Dikarya</taxon>
        <taxon>Ascomycota</taxon>
        <taxon>Pezizomycotina</taxon>
        <taxon>Eurotiomycetes</taxon>
        <taxon>Chaetothyriomycetidae</taxon>
        <taxon>Verrucariales</taxon>
        <taxon>Verrucariaceae</taxon>
        <taxon>Endocarpon</taxon>
    </lineage>
</organism>
<dbReference type="InterPro" id="IPR040720">
    <property type="entry name" value="GH81_C"/>
</dbReference>
<dbReference type="GO" id="GO:0015369">
    <property type="term" value="F:calcium:proton antiporter activity"/>
    <property type="evidence" value="ECO:0007669"/>
    <property type="project" value="InterPro"/>
</dbReference>
<comment type="similarity">
    <text evidence="4">Belongs to the glycosyl hydrolase 81 family.</text>
</comment>
<dbReference type="HOGENOM" id="CLU_001100_0_0_1"/>
<feature type="transmembrane region" description="Helical" evidence="15">
    <location>
        <begin position="2200"/>
        <end position="2223"/>
    </location>
</feature>
<feature type="compositionally biased region" description="Acidic residues" evidence="14">
    <location>
        <begin position="106"/>
        <end position="125"/>
    </location>
</feature>
<evidence type="ECO:0000256" key="14">
    <source>
        <dbReference type="SAM" id="MobiDB-lite"/>
    </source>
</evidence>
<accession>U1GPH6</accession>
<evidence type="ECO:0000256" key="8">
    <source>
        <dbReference type="ARBA" id="ARBA00022989"/>
    </source>
</evidence>
<dbReference type="Pfam" id="PF04615">
    <property type="entry name" value="Utp14"/>
    <property type="match status" value="1"/>
</dbReference>
<dbReference type="InterPro" id="IPR005200">
    <property type="entry name" value="Endo-beta-glucanase"/>
</dbReference>
<feature type="transmembrane region" description="Helical" evidence="15">
    <location>
        <begin position="2267"/>
        <end position="2284"/>
    </location>
</feature>
<dbReference type="RefSeq" id="XP_007800442.1">
    <property type="nucleotide sequence ID" value="XM_007802251.1"/>
</dbReference>
<feature type="region of interest" description="Disordered" evidence="14">
    <location>
        <begin position="1"/>
        <end position="298"/>
    </location>
</feature>
<evidence type="ECO:0000256" key="13">
    <source>
        <dbReference type="ARBA" id="ARBA00023326"/>
    </source>
</evidence>
<feature type="compositionally biased region" description="Basic and acidic residues" evidence="14">
    <location>
        <begin position="214"/>
        <end position="226"/>
    </location>
</feature>